<name>A0AAV9Y3M4_9CRYT</name>
<feature type="domain" description="AB hydrolase-1" evidence="4">
    <location>
        <begin position="131"/>
        <end position="233"/>
    </location>
</feature>
<keyword evidence="6" id="KW-1185">Reference proteome</keyword>
<keyword evidence="3" id="KW-0963">Cytoplasm</keyword>
<comment type="caution">
    <text evidence="5">The sequence shown here is derived from an EMBL/GenBank/DDBJ whole genome shotgun (WGS) entry which is preliminary data.</text>
</comment>
<dbReference type="PANTHER" id="PTHR15913">
    <property type="entry name" value="ACID CLUSTER PROTEIN 33"/>
    <property type="match status" value="1"/>
</dbReference>
<evidence type="ECO:0000313" key="6">
    <source>
        <dbReference type="Proteomes" id="UP001311799"/>
    </source>
</evidence>
<dbReference type="Gene3D" id="3.40.50.1820">
    <property type="entry name" value="alpha/beta hydrolase"/>
    <property type="match status" value="1"/>
</dbReference>
<accession>A0AAV9Y3M4</accession>
<evidence type="ECO:0000256" key="3">
    <source>
        <dbReference type="ARBA" id="ARBA00022490"/>
    </source>
</evidence>
<dbReference type="InterPro" id="IPR000073">
    <property type="entry name" value="AB_hydrolase_1"/>
</dbReference>
<protein>
    <recommendedName>
        <fullName evidence="2">Maspardin</fullName>
    </recommendedName>
</protein>
<dbReference type="InterPro" id="IPR026151">
    <property type="entry name" value="Maspardin"/>
</dbReference>
<dbReference type="InterPro" id="IPR029058">
    <property type="entry name" value="AB_hydrolase_fold"/>
</dbReference>
<dbReference type="AlphaFoldDB" id="A0AAV9Y3M4"/>
<reference evidence="5 6" key="1">
    <citation type="submission" date="2023-10" db="EMBL/GenBank/DDBJ databases">
        <title>Comparative genomics analysis reveals potential genetic determinants of host preference in Cryptosporidium xiaoi.</title>
        <authorList>
            <person name="Xiao L."/>
            <person name="Li J."/>
        </authorList>
    </citation>
    <scope>NUCLEOTIDE SEQUENCE [LARGE SCALE GENOMIC DNA]</scope>
    <source>
        <strain evidence="5 6">52996</strain>
    </source>
</reference>
<proteinExistence type="predicted"/>
<organism evidence="5 6">
    <name type="scientific">Cryptosporidium xiaoi</name>
    <dbReference type="NCBI Taxonomy" id="659607"/>
    <lineage>
        <taxon>Eukaryota</taxon>
        <taxon>Sar</taxon>
        <taxon>Alveolata</taxon>
        <taxon>Apicomplexa</taxon>
        <taxon>Conoidasida</taxon>
        <taxon>Coccidia</taxon>
        <taxon>Eucoccidiorida</taxon>
        <taxon>Eimeriorina</taxon>
        <taxon>Cryptosporidiidae</taxon>
        <taxon>Cryptosporidium</taxon>
    </lineage>
</organism>
<dbReference type="EMBL" id="JAWDEY010000001">
    <property type="protein sequence ID" value="KAK6591252.1"/>
    <property type="molecule type" value="Genomic_DNA"/>
</dbReference>
<dbReference type="SUPFAM" id="SSF53474">
    <property type="entry name" value="alpha/beta-Hydrolases"/>
    <property type="match status" value="1"/>
</dbReference>
<comment type="subcellular location">
    <subcellularLocation>
        <location evidence="1">Cytoplasm</location>
    </subcellularLocation>
</comment>
<dbReference type="PANTHER" id="PTHR15913:SF0">
    <property type="entry name" value="MASPARDIN"/>
    <property type="match status" value="1"/>
</dbReference>
<dbReference type="GO" id="GO:0005737">
    <property type="term" value="C:cytoplasm"/>
    <property type="evidence" value="ECO:0007669"/>
    <property type="project" value="UniProtKB-SubCell"/>
</dbReference>
<evidence type="ECO:0000256" key="1">
    <source>
        <dbReference type="ARBA" id="ARBA00004496"/>
    </source>
</evidence>
<evidence type="ECO:0000259" key="4">
    <source>
        <dbReference type="Pfam" id="PF00561"/>
    </source>
</evidence>
<evidence type="ECO:0000256" key="2">
    <source>
        <dbReference type="ARBA" id="ARBA00020148"/>
    </source>
</evidence>
<dbReference type="Pfam" id="PF00561">
    <property type="entry name" value="Abhydrolase_1"/>
    <property type="match status" value="1"/>
</dbReference>
<gene>
    <name evidence="5" type="ORF">RS030_101603</name>
</gene>
<evidence type="ECO:0000313" key="5">
    <source>
        <dbReference type="EMBL" id="KAK6591252.1"/>
    </source>
</evidence>
<sequence>MTTNDNFLGEYAEFMQNYPLNRMSIPYYDSIWTWIDCNPENEYKKCESKKMESNEELLNYNEGINNYSYCLKNNTVKKLSPENFARKKKNEFIRKTMPGVREKRNDNDSYNKTELKLNNEYNDDKNKKDSLVILHGISGTAGEYFRLMKILLEKGYRVISVQYNICNDMKEWCKSFSYFLDQLGLNNGVHLYGSDIGGLLSIIFSQIFPNKVKSLILCNSFLQTLTIPLPYMASTFLYICPKFVLIRLISELFKKNNSYCYMPPEDIGYESNERYNQVNNSYISKYDKTYNESFKFSINQLYSVPHSDLASRLNFILSSGEDNSVFLSRSNISLINGINITFISTVDCSFDDQELYNNISKLSNFKLAQLKYGGDFPHISNHEDVALFCQIHLRNSGAKKYSVVDSSHLNLNNNYDNKCGMDKYYDMPYPGNIILHESSFDYNKPEITD</sequence>
<dbReference type="Proteomes" id="UP001311799">
    <property type="component" value="Unassembled WGS sequence"/>
</dbReference>